<evidence type="ECO:0000256" key="1">
    <source>
        <dbReference type="SAM" id="Coils"/>
    </source>
</evidence>
<keyword evidence="3" id="KW-1185">Reference proteome</keyword>
<dbReference type="AlphaFoldDB" id="A0A1I4XB24"/>
<protein>
    <submittedName>
        <fullName evidence="2">Uncharacterized protein</fullName>
    </submittedName>
</protein>
<evidence type="ECO:0000313" key="2">
    <source>
        <dbReference type="EMBL" id="SFN23084.1"/>
    </source>
</evidence>
<keyword evidence="1" id="KW-0175">Coiled coil</keyword>
<proteinExistence type="predicted"/>
<evidence type="ECO:0000313" key="3">
    <source>
        <dbReference type="Proteomes" id="UP000183107"/>
    </source>
</evidence>
<gene>
    <name evidence="2" type="ORF">SAMN05216386_0019</name>
</gene>
<sequence>MREKINCMTSAELRATIAELRPQDVRDLVERDHEVLAARQARNSLTEQLRQAEMDVKQAKHQMYSWRSAHPLLARLHDLGLMPSRFLVKCNEIRAAADTEALKLAPRVHDATQYARNIENEVESRVRLEQAPVHEHIAELERLERQKVIRELTEQCQTPERNDVRSAGETLMEYRMTARSR</sequence>
<name>A0A1I4XB24_9PROT</name>
<reference evidence="3" key="1">
    <citation type="submission" date="2016-10" db="EMBL/GenBank/DDBJ databases">
        <authorList>
            <person name="Varghese N."/>
        </authorList>
    </citation>
    <scope>NUCLEOTIDE SEQUENCE [LARGE SCALE GENOMIC DNA]</scope>
    <source>
        <strain evidence="3">Nsp8</strain>
    </source>
</reference>
<dbReference type="Proteomes" id="UP000183107">
    <property type="component" value="Unassembled WGS sequence"/>
</dbReference>
<organism evidence="2 3">
    <name type="scientific">Nitrosospira briensis</name>
    <dbReference type="NCBI Taxonomy" id="35799"/>
    <lineage>
        <taxon>Bacteria</taxon>
        <taxon>Pseudomonadati</taxon>
        <taxon>Pseudomonadota</taxon>
        <taxon>Betaproteobacteria</taxon>
        <taxon>Nitrosomonadales</taxon>
        <taxon>Nitrosomonadaceae</taxon>
        <taxon>Nitrosospira</taxon>
    </lineage>
</organism>
<dbReference type="EMBL" id="FOVJ01000001">
    <property type="protein sequence ID" value="SFN23084.1"/>
    <property type="molecule type" value="Genomic_DNA"/>
</dbReference>
<accession>A0A1I4XB24</accession>
<feature type="coiled-coil region" evidence="1">
    <location>
        <begin position="35"/>
        <end position="62"/>
    </location>
</feature>